<dbReference type="GO" id="GO:0022857">
    <property type="term" value="F:transmembrane transporter activity"/>
    <property type="evidence" value="ECO:0007669"/>
    <property type="project" value="InterPro"/>
</dbReference>
<accession>A0A6A6Y857</accession>
<organism evidence="7">
    <name type="scientific">Mytilinidion resinicola</name>
    <dbReference type="NCBI Taxonomy" id="574789"/>
    <lineage>
        <taxon>Eukaryota</taxon>
        <taxon>Fungi</taxon>
        <taxon>Dikarya</taxon>
        <taxon>Ascomycota</taxon>
        <taxon>Pezizomycotina</taxon>
        <taxon>Dothideomycetes</taxon>
        <taxon>Pleosporomycetidae</taxon>
        <taxon>Mytilinidiales</taxon>
        <taxon>Mytilinidiaceae</taxon>
        <taxon>Mytilinidion</taxon>
    </lineage>
</organism>
<evidence type="ECO:0000313" key="8">
    <source>
        <dbReference type="Proteomes" id="UP000504636"/>
    </source>
</evidence>
<dbReference type="PANTHER" id="PTHR23294:SF19">
    <property type="entry name" value="DUF895 DOMAIN MEMBRANE PROTEIN-RELATED"/>
    <property type="match status" value="1"/>
</dbReference>
<reference evidence="9" key="2">
    <citation type="submission" date="2020-04" db="EMBL/GenBank/DDBJ databases">
        <authorList>
            <consortium name="NCBI Genome Project"/>
        </authorList>
    </citation>
    <scope>NUCLEOTIDE SEQUENCE</scope>
    <source>
        <strain evidence="9">CBS 304.34</strain>
    </source>
</reference>
<evidence type="ECO:0000313" key="9">
    <source>
        <dbReference type="RefSeq" id="XP_033571697.1"/>
    </source>
</evidence>
<feature type="transmembrane region" description="Helical" evidence="6">
    <location>
        <begin position="421"/>
        <end position="439"/>
    </location>
</feature>
<feature type="transmembrane region" description="Helical" evidence="6">
    <location>
        <begin position="193"/>
        <end position="213"/>
    </location>
</feature>
<evidence type="ECO:0000256" key="4">
    <source>
        <dbReference type="ARBA" id="ARBA00023136"/>
    </source>
</evidence>
<dbReference type="InterPro" id="IPR036259">
    <property type="entry name" value="MFS_trans_sf"/>
</dbReference>
<feature type="region of interest" description="Disordered" evidence="5">
    <location>
        <begin position="1"/>
        <end position="25"/>
    </location>
</feature>
<feature type="transmembrane region" description="Helical" evidence="6">
    <location>
        <begin position="282"/>
        <end position="303"/>
    </location>
</feature>
<dbReference type="OrthoDB" id="196103at2759"/>
<evidence type="ECO:0000256" key="2">
    <source>
        <dbReference type="ARBA" id="ARBA00022692"/>
    </source>
</evidence>
<dbReference type="EMBL" id="MU003712">
    <property type="protein sequence ID" value="KAF2804733.1"/>
    <property type="molecule type" value="Genomic_DNA"/>
</dbReference>
<feature type="transmembrane region" description="Helical" evidence="6">
    <location>
        <begin position="34"/>
        <end position="54"/>
    </location>
</feature>
<evidence type="ECO:0000256" key="1">
    <source>
        <dbReference type="ARBA" id="ARBA00004141"/>
    </source>
</evidence>
<evidence type="ECO:0000256" key="5">
    <source>
        <dbReference type="SAM" id="MobiDB-lite"/>
    </source>
</evidence>
<feature type="transmembrane region" description="Helical" evidence="6">
    <location>
        <begin position="160"/>
        <end position="181"/>
    </location>
</feature>
<feature type="compositionally biased region" description="Basic and acidic residues" evidence="5">
    <location>
        <begin position="10"/>
        <end position="25"/>
    </location>
</feature>
<feature type="transmembrane region" description="Helical" evidence="6">
    <location>
        <begin position="123"/>
        <end position="148"/>
    </location>
</feature>
<feature type="transmembrane region" description="Helical" evidence="6">
    <location>
        <begin position="356"/>
        <end position="376"/>
    </location>
</feature>
<keyword evidence="2 6" id="KW-0812">Transmembrane</keyword>
<evidence type="ECO:0000256" key="3">
    <source>
        <dbReference type="ARBA" id="ARBA00022989"/>
    </source>
</evidence>
<evidence type="ECO:0000313" key="7">
    <source>
        <dbReference type="EMBL" id="KAF2804733.1"/>
    </source>
</evidence>
<keyword evidence="8" id="KW-1185">Reference proteome</keyword>
<feature type="transmembrane region" description="Helical" evidence="6">
    <location>
        <begin position="66"/>
        <end position="85"/>
    </location>
</feature>
<dbReference type="RefSeq" id="XP_033571697.1">
    <property type="nucleotide sequence ID" value="XM_033728459.1"/>
</dbReference>
<dbReference type="PANTHER" id="PTHR23294">
    <property type="entry name" value="ET TRANSLATION PRODUCT-RELATED"/>
    <property type="match status" value="1"/>
</dbReference>
<keyword evidence="3 6" id="KW-1133">Transmembrane helix</keyword>
<dbReference type="SUPFAM" id="SSF103473">
    <property type="entry name" value="MFS general substrate transporter"/>
    <property type="match status" value="1"/>
</dbReference>
<dbReference type="Proteomes" id="UP000504636">
    <property type="component" value="Unplaced"/>
</dbReference>
<dbReference type="InterPro" id="IPR011701">
    <property type="entry name" value="MFS"/>
</dbReference>
<dbReference type="AlphaFoldDB" id="A0A6A6Y857"/>
<evidence type="ECO:0000256" key="6">
    <source>
        <dbReference type="SAM" id="Phobius"/>
    </source>
</evidence>
<protein>
    <submittedName>
        <fullName evidence="7 9">Major facilitator superfamily transporter</fullName>
    </submittedName>
</protein>
<dbReference type="Gene3D" id="1.20.1250.20">
    <property type="entry name" value="MFS general substrate transporter like domains"/>
    <property type="match status" value="1"/>
</dbReference>
<reference evidence="7 9" key="1">
    <citation type="journal article" date="2020" name="Stud. Mycol.">
        <title>101 Dothideomycetes genomes: a test case for predicting lifestyles and emergence of pathogens.</title>
        <authorList>
            <person name="Haridas S."/>
            <person name="Albert R."/>
            <person name="Binder M."/>
            <person name="Bloem J."/>
            <person name="Labutti K."/>
            <person name="Salamov A."/>
            <person name="Andreopoulos B."/>
            <person name="Baker S."/>
            <person name="Barry K."/>
            <person name="Bills G."/>
            <person name="Bluhm B."/>
            <person name="Cannon C."/>
            <person name="Castanera R."/>
            <person name="Culley D."/>
            <person name="Daum C."/>
            <person name="Ezra D."/>
            <person name="Gonzalez J."/>
            <person name="Henrissat B."/>
            <person name="Kuo A."/>
            <person name="Liang C."/>
            <person name="Lipzen A."/>
            <person name="Lutzoni F."/>
            <person name="Magnuson J."/>
            <person name="Mondo S."/>
            <person name="Nolan M."/>
            <person name="Ohm R."/>
            <person name="Pangilinan J."/>
            <person name="Park H.-J."/>
            <person name="Ramirez L."/>
            <person name="Alfaro M."/>
            <person name="Sun H."/>
            <person name="Tritt A."/>
            <person name="Yoshinaga Y."/>
            <person name="Zwiers L.-H."/>
            <person name="Turgeon B."/>
            <person name="Goodwin S."/>
            <person name="Spatafora J."/>
            <person name="Crous P."/>
            <person name="Grigoriev I."/>
        </authorList>
    </citation>
    <scope>NUCLEOTIDE SEQUENCE</scope>
    <source>
        <strain evidence="7 9">CBS 304.34</strain>
    </source>
</reference>
<feature type="transmembrane region" description="Helical" evidence="6">
    <location>
        <begin position="92"/>
        <end position="111"/>
    </location>
</feature>
<feature type="transmembrane region" description="Helical" evidence="6">
    <location>
        <begin position="251"/>
        <end position="276"/>
    </location>
</feature>
<keyword evidence="4 6" id="KW-0472">Membrane</keyword>
<reference evidence="9" key="3">
    <citation type="submission" date="2025-04" db="UniProtKB">
        <authorList>
            <consortium name="RefSeq"/>
        </authorList>
    </citation>
    <scope>IDENTIFICATION</scope>
    <source>
        <strain evidence="9">CBS 304.34</strain>
    </source>
</reference>
<proteinExistence type="predicted"/>
<dbReference type="Pfam" id="PF07690">
    <property type="entry name" value="MFS_1"/>
    <property type="match status" value="1"/>
</dbReference>
<dbReference type="InterPro" id="IPR051617">
    <property type="entry name" value="UNC-93-like_regulator"/>
</dbReference>
<feature type="transmembrane region" description="Helical" evidence="6">
    <location>
        <begin position="315"/>
        <end position="336"/>
    </location>
</feature>
<sequence>MGTPLEPQESDSHVQDDSRPEDTSHPTKWYRSTFYNITILGLCNFAAPGIWGAMNSLGAGGAASPHLINSANALTFCLMILGCLFSSVLVRYIGIKGALLFGTLGYAPYAAGLYTNNRFGTEWFVLFGAALCGISAGVFWMAEAAIAIAYPEPWNKGKALGYWLTYRLSGQILGGAINLGINAKNNQAGKVSYTVFLVFIALQATGPFVALLLNRPSKVQRKDGKQVHLSIVDDPILGIKKTLRLFFTKNFLLIVLWIGQAVFAEAVFFTYLSLWFSVRARALGSFLSGIVAVISGNILGAYLDSKRTTLKSKARYSFAVIAVLQGAWWIWATVVVTKFRHTKPTYDWSDPGFGHAFGVFILLNTGFQINYLFLYFMITNLAKNEPEVIRYAALLRGTESAWQALSYGLNSITIFAQVGSVYLNFALWAIALVPAWLVLRHFGVEALHKEAELGGLDTPNSTGKEEVGVSDHERKLSVTYIPDPVDK</sequence>
<dbReference type="GeneID" id="54469352"/>
<name>A0A6A6Y857_9PEZI</name>
<dbReference type="GO" id="GO:0016020">
    <property type="term" value="C:membrane"/>
    <property type="evidence" value="ECO:0007669"/>
    <property type="project" value="UniProtKB-SubCell"/>
</dbReference>
<gene>
    <name evidence="7 9" type="ORF">BDZ99DRAFT_575367</name>
</gene>
<comment type="subcellular location">
    <subcellularLocation>
        <location evidence="1">Membrane</location>
        <topology evidence="1">Multi-pass membrane protein</topology>
    </subcellularLocation>
</comment>